<evidence type="ECO:0000313" key="1">
    <source>
        <dbReference type="EMBL" id="GJE92884.1"/>
    </source>
</evidence>
<proteinExistence type="predicted"/>
<comment type="caution">
    <text evidence="1">The sequence shown here is derived from an EMBL/GenBank/DDBJ whole genome shotgun (WGS) entry which is preliminary data.</text>
</comment>
<accession>A0A9P3GFR2</accession>
<reference evidence="1 2" key="1">
    <citation type="submission" date="2021-08" db="EMBL/GenBank/DDBJ databases">
        <title>Draft Genome Sequence of Phanerochaete sordida strain YK-624.</title>
        <authorList>
            <person name="Mori T."/>
            <person name="Dohra H."/>
            <person name="Suzuki T."/>
            <person name="Kawagishi H."/>
            <person name="Hirai H."/>
        </authorList>
    </citation>
    <scope>NUCLEOTIDE SEQUENCE [LARGE SCALE GENOMIC DNA]</scope>
    <source>
        <strain evidence="1 2">YK-624</strain>
    </source>
</reference>
<protein>
    <recommendedName>
        <fullName evidence="3">F-box domain-containing protein</fullName>
    </recommendedName>
</protein>
<evidence type="ECO:0008006" key="3">
    <source>
        <dbReference type="Google" id="ProtNLM"/>
    </source>
</evidence>
<dbReference type="OrthoDB" id="2802834at2759"/>
<name>A0A9P3GFR2_9APHY</name>
<dbReference type="EMBL" id="BPQB01000029">
    <property type="protein sequence ID" value="GJE92884.1"/>
    <property type="molecule type" value="Genomic_DNA"/>
</dbReference>
<sequence length="537" mass="58977">MADAAHTIAEQDLGPREAYMRTAGTITRLLDEVLSEVLLQCANGVREAYYQSWHHGASETPPNSFSWLPITHVCRHWRDVALASPRLWSHVDVWKNDRTATFIKRSGKVPLTIRHYKPSYTAEAIGLVFEHIARVRVLDLNCSSMPGQNPSLDQYKVPQDAPLILEELCLSCVNVDYVRTLVRPQMTHLSISTGLGSVADWTEIVSGLPHLVELELVFVMQPNDDEVASMRPGARPVATNIIELPYLERLHLSGNDAGMGVAQLLGRLAFPSSARVLFDAHWLNIEPDIGALLPAIFGAVAAGVQRSMDGPAREMRALRVYRRFGDTLVVEAWPTPRSAAELHNNFTDRTPGRVELTLHTQQSPLEDILRAALAALPLARVETLAVLGSEALPWAHFAALQDVTELAVAFTCPAVALASAFAVGPGDEAPLLFPALRTLSVAGAHWGRRVDAAGEEIPEGRALAERLQAALWQRRELGVPVQKLCVPWGVELQDGVAEEFRASGAVEEVEWSAGENPEYAKQRESLEGWWFGNPDSA</sequence>
<evidence type="ECO:0000313" key="2">
    <source>
        <dbReference type="Proteomes" id="UP000703269"/>
    </source>
</evidence>
<keyword evidence="2" id="KW-1185">Reference proteome</keyword>
<dbReference type="Gene3D" id="3.80.10.10">
    <property type="entry name" value="Ribonuclease Inhibitor"/>
    <property type="match status" value="1"/>
</dbReference>
<gene>
    <name evidence="1" type="ORF">PsYK624_090420</name>
</gene>
<dbReference type="Proteomes" id="UP000703269">
    <property type="component" value="Unassembled WGS sequence"/>
</dbReference>
<dbReference type="AlphaFoldDB" id="A0A9P3GFR2"/>
<organism evidence="1 2">
    <name type="scientific">Phanerochaete sordida</name>
    <dbReference type="NCBI Taxonomy" id="48140"/>
    <lineage>
        <taxon>Eukaryota</taxon>
        <taxon>Fungi</taxon>
        <taxon>Dikarya</taxon>
        <taxon>Basidiomycota</taxon>
        <taxon>Agaricomycotina</taxon>
        <taxon>Agaricomycetes</taxon>
        <taxon>Polyporales</taxon>
        <taxon>Phanerochaetaceae</taxon>
        <taxon>Phanerochaete</taxon>
    </lineage>
</organism>
<dbReference type="InterPro" id="IPR032675">
    <property type="entry name" value="LRR_dom_sf"/>
</dbReference>